<dbReference type="PANTHER" id="PTHR33744">
    <property type="entry name" value="CARBOHYDRATE DIACID REGULATOR"/>
    <property type="match status" value="1"/>
</dbReference>
<sequence length="626" mass="71926">MIIHTSGKSYNHDLDIHNRQIVTPESAFGILRKMLVSNIGQERLKGFLIRFGWEMGVYDAELALKEKLTLEDLFKQGPVYHCMNGQISGTEYEGCAEIDEHHQIISLTGGGTWENSYEALDHLKRYGISEHPVCYTLIGYASGFMSTISGQQVLAKEVACIGKGDSKCCYVLKTQNEWDDELKDELPYYNEKPIVEELQYTYEQLLEQKNTVTRLMEFQKVLTEEIANGSNLQTIVDMVYNLIQIPILIHDIDLRCIAYSGLSQEECNRNQDEMNRYMKENRAMFPQTRKEKHQLPFRKKTIQMDHQGHLIVPILVEKEVFGYCSFLYNDIHTANTEDDYLLLARMANAASLILLNEKTRFESFARMKGIFLEQVLNGTISSKNEIIAKGRYTGLNLELPYYLAILESKNISLAMDEEFHFQEKIFETIAQYFKREAINSLIGLYEGNIILFITREDTEKVNIESIMQGLYQELNEKYPKFKFKLGISNEGHKIENLQQQYEEASVALRLNTEEKVVLFKSLGIVGLLINSNNMSGIKMLANQELGPLLNEEDPKMGELLKTLYIFLLNGGKLEQILSDLSISMSGLQYRIKKIESIIDKNLRHPTDAYQLLLLIESLIALGELRI</sequence>
<dbReference type="Gene3D" id="3.30.1380.20">
    <property type="entry name" value="Trafficking protein particle complex subunit 3"/>
    <property type="match status" value="1"/>
</dbReference>
<proteinExistence type="inferred from homology"/>
<protein>
    <submittedName>
        <fullName evidence="4">XylR N-terminal domain-containing protein</fullName>
    </submittedName>
</protein>
<dbReference type="Pfam" id="PF06505">
    <property type="entry name" value="XylR_N"/>
    <property type="match status" value="1"/>
</dbReference>
<evidence type="ECO:0000313" key="5">
    <source>
        <dbReference type="Proteomes" id="UP001357223"/>
    </source>
</evidence>
<dbReference type="Pfam" id="PF02830">
    <property type="entry name" value="V4R"/>
    <property type="match status" value="1"/>
</dbReference>
<evidence type="ECO:0000313" key="4">
    <source>
        <dbReference type="EMBL" id="WVX79585.1"/>
    </source>
</evidence>
<organism evidence="4 5">
    <name type="scientific">Niallia oryzisoli</name>
    <dbReference type="NCBI Taxonomy" id="1737571"/>
    <lineage>
        <taxon>Bacteria</taxon>
        <taxon>Bacillati</taxon>
        <taxon>Bacillota</taxon>
        <taxon>Bacilli</taxon>
        <taxon>Bacillales</taxon>
        <taxon>Bacillaceae</taxon>
        <taxon>Niallia</taxon>
    </lineage>
</organism>
<feature type="domain" description="4-vinyl reductase 4VR" evidence="3">
    <location>
        <begin position="112"/>
        <end position="174"/>
    </location>
</feature>
<dbReference type="EMBL" id="CP137640">
    <property type="protein sequence ID" value="WVX79585.1"/>
    <property type="molecule type" value="Genomic_DNA"/>
</dbReference>
<accession>A0ABZ2CAS7</accession>
<dbReference type="Proteomes" id="UP001357223">
    <property type="component" value="Chromosome"/>
</dbReference>
<keyword evidence="5" id="KW-1185">Reference proteome</keyword>
<dbReference type="SUPFAM" id="SSF111126">
    <property type="entry name" value="Ligand-binding domain in the NO signalling and Golgi transport"/>
    <property type="match status" value="1"/>
</dbReference>
<gene>
    <name evidence="4" type="ORF">R4Z09_20160</name>
</gene>
<feature type="coiled-coil region" evidence="2">
    <location>
        <begin position="487"/>
        <end position="514"/>
    </location>
</feature>
<comment type="similarity">
    <text evidence="1">Belongs to the CdaR family.</text>
</comment>
<dbReference type="InterPro" id="IPR042070">
    <property type="entry name" value="PucR_C-HTH_sf"/>
</dbReference>
<dbReference type="Gene3D" id="3.30.450.40">
    <property type="match status" value="1"/>
</dbReference>
<dbReference type="Pfam" id="PF13556">
    <property type="entry name" value="HTH_30"/>
    <property type="match status" value="1"/>
</dbReference>
<keyword evidence="2" id="KW-0175">Coiled coil</keyword>
<dbReference type="SMART" id="SM00989">
    <property type="entry name" value="V4R"/>
    <property type="match status" value="1"/>
</dbReference>
<dbReference type="Pfam" id="PF17853">
    <property type="entry name" value="GGDEF_2"/>
    <property type="match status" value="1"/>
</dbReference>
<dbReference type="PANTHER" id="PTHR33744:SF1">
    <property type="entry name" value="DNA-BINDING TRANSCRIPTIONAL ACTIVATOR ADER"/>
    <property type="match status" value="1"/>
</dbReference>
<dbReference type="InterPro" id="IPR004096">
    <property type="entry name" value="V4R"/>
</dbReference>
<dbReference type="Gene3D" id="1.10.10.2840">
    <property type="entry name" value="PucR C-terminal helix-turn-helix domain"/>
    <property type="match status" value="1"/>
</dbReference>
<dbReference type="InterPro" id="IPR010523">
    <property type="entry name" value="XylR_N"/>
</dbReference>
<evidence type="ECO:0000256" key="2">
    <source>
        <dbReference type="SAM" id="Coils"/>
    </source>
</evidence>
<dbReference type="InterPro" id="IPR041522">
    <property type="entry name" value="CdaR_GGDEF"/>
</dbReference>
<dbReference type="InterPro" id="IPR029016">
    <property type="entry name" value="GAF-like_dom_sf"/>
</dbReference>
<dbReference type="InterPro" id="IPR024096">
    <property type="entry name" value="NO_sig/Golgi_transp_ligand-bd"/>
</dbReference>
<evidence type="ECO:0000259" key="3">
    <source>
        <dbReference type="SMART" id="SM00989"/>
    </source>
</evidence>
<dbReference type="SUPFAM" id="SSF55781">
    <property type="entry name" value="GAF domain-like"/>
    <property type="match status" value="1"/>
</dbReference>
<dbReference type="RefSeq" id="WP_338448519.1">
    <property type="nucleotide sequence ID" value="NZ_CP137640.1"/>
</dbReference>
<evidence type="ECO:0000256" key="1">
    <source>
        <dbReference type="ARBA" id="ARBA00006754"/>
    </source>
</evidence>
<reference evidence="4 5" key="1">
    <citation type="submission" date="2023-10" db="EMBL/GenBank/DDBJ databases">
        <title>Niallia locisalis sp.nov. isolated from a salt pond sample.</title>
        <authorList>
            <person name="Li X.-J."/>
            <person name="Dong L."/>
        </authorList>
    </citation>
    <scope>NUCLEOTIDE SEQUENCE [LARGE SCALE GENOMIC DNA]</scope>
    <source>
        <strain evidence="4 5">DSM 29761</strain>
    </source>
</reference>
<name>A0ABZ2CAS7_9BACI</name>
<dbReference type="InterPro" id="IPR051448">
    <property type="entry name" value="CdaR-like_regulators"/>
</dbReference>
<dbReference type="InterPro" id="IPR025736">
    <property type="entry name" value="PucR_C-HTH_dom"/>
</dbReference>